<protein>
    <submittedName>
        <fullName evidence="1">Uncharacterized protein</fullName>
    </submittedName>
</protein>
<organism evidence="1 2">
    <name type="scientific">Streptomyces roseoverticillatus</name>
    <dbReference type="NCBI Taxonomy" id="66429"/>
    <lineage>
        <taxon>Bacteria</taxon>
        <taxon>Bacillati</taxon>
        <taxon>Actinomycetota</taxon>
        <taxon>Actinomycetes</taxon>
        <taxon>Kitasatosporales</taxon>
        <taxon>Streptomycetaceae</taxon>
        <taxon>Streptomyces</taxon>
    </lineage>
</organism>
<dbReference type="RefSeq" id="WP_366089959.1">
    <property type="nucleotide sequence ID" value="NZ_JBFASG010000036.1"/>
</dbReference>
<accession>A0ABV3J1R2</accession>
<reference evidence="1 2" key="1">
    <citation type="submission" date="2024-06" db="EMBL/GenBank/DDBJ databases">
        <title>The Natural Products Discovery Center: Release of the First 8490 Sequenced Strains for Exploring Actinobacteria Biosynthetic Diversity.</title>
        <authorList>
            <person name="Kalkreuter E."/>
            <person name="Kautsar S.A."/>
            <person name="Yang D."/>
            <person name="Bader C.D."/>
            <person name="Teijaro C.N."/>
            <person name="Fluegel L."/>
            <person name="Davis C.M."/>
            <person name="Simpson J.R."/>
            <person name="Lauterbach L."/>
            <person name="Steele A.D."/>
            <person name="Gui C."/>
            <person name="Meng S."/>
            <person name="Li G."/>
            <person name="Viehrig K."/>
            <person name="Ye F."/>
            <person name="Su P."/>
            <person name="Kiefer A.F."/>
            <person name="Nichols A."/>
            <person name="Cepeda A.J."/>
            <person name="Yan W."/>
            <person name="Fan B."/>
            <person name="Jiang Y."/>
            <person name="Adhikari A."/>
            <person name="Zheng C.-J."/>
            <person name="Schuster L."/>
            <person name="Cowan T.M."/>
            <person name="Smanski M.J."/>
            <person name="Chevrette M.G."/>
            <person name="De Carvalho L.P.S."/>
            <person name="Shen B."/>
        </authorList>
    </citation>
    <scope>NUCLEOTIDE SEQUENCE [LARGE SCALE GENOMIC DNA]</scope>
    <source>
        <strain evidence="1 2">NPDC053791</strain>
    </source>
</reference>
<comment type="caution">
    <text evidence="1">The sequence shown here is derived from an EMBL/GenBank/DDBJ whole genome shotgun (WGS) entry which is preliminary data.</text>
</comment>
<evidence type="ECO:0000313" key="1">
    <source>
        <dbReference type="EMBL" id="MEV4926577.1"/>
    </source>
</evidence>
<name>A0ABV3J1R2_9ACTN</name>
<keyword evidence="2" id="KW-1185">Reference proteome</keyword>
<dbReference type="EMBL" id="JBFASG010000036">
    <property type="protein sequence ID" value="MEV4926577.1"/>
    <property type="molecule type" value="Genomic_DNA"/>
</dbReference>
<proteinExistence type="predicted"/>
<sequence length="44" mass="4597">MCEDISPEAFGVDAADAGAMLERLHNRPAWPAFTVPLEGGVAIA</sequence>
<evidence type="ECO:0000313" key="2">
    <source>
        <dbReference type="Proteomes" id="UP001552479"/>
    </source>
</evidence>
<gene>
    <name evidence="1" type="ORF">AB0L03_27775</name>
</gene>
<dbReference type="Proteomes" id="UP001552479">
    <property type="component" value="Unassembled WGS sequence"/>
</dbReference>